<name>A0AAV2J990_KNICA</name>
<dbReference type="Proteomes" id="UP001497482">
    <property type="component" value="Chromosome 10"/>
</dbReference>
<evidence type="ECO:0000313" key="1">
    <source>
        <dbReference type="EMBL" id="CAL1572325.1"/>
    </source>
</evidence>
<dbReference type="Gene3D" id="1.20.58.2220">
    <property type="entry name" value="Formin, FH2 domain"/>
    <property type="match status" value="1"/>
</dbReference>
<gene>
    <name evidence="1" type="ORF">KC01_LOCUS4365</name>
</gene>
<dbReference type="EMBL" id="OZ035832">
    <property type="protein sequence ID" value="CAL1572325.1"/>
    <property type="molecule type" value="Genomic_DNA"/>
</dbReference>
<dbReference type="AlphaFoldDB" id="A0AAV2J990"/>
<proteinExistence type="predicted"/>
<evidence type="ECO:0000313" key="2">
    <source>
        <dbReference type="Proteomes" id="UP001497482"/>
    </source>
</evidence>
<accession>A0AAV2J990</accession>
<reference evidence="1 2" key="1">
    <citation type="submission" date="2024-04" db="EMBL/GenBank/DDBJ databases">
        <authorList>
            <person name="Waldvogel A.-M."/>
            <person name="Schoenle A."/>
        </authorList>
    </citation>
    <scope>NUCLEOTIDE SEQUENCE [LARGE SCALE GENOMIC DNA]</scope>
</reference>
<organism evidence="1 2">
    <name type="scientific">Knipowitschia caucasica</name>
    <name type="common">Caucasian dwarf goby</name>
    <name type="synonym">Pomatoschistus caucasicus</name>
    <dbReference type="NCBI Taxonomy" id="637954"/>
    <lineage>
        <taxon>Eukaryota</taxon>
        <taxon>Metazoa</taxon>
        <taxon>Chordata</taxon>
        <taxon>Craniata</taxon>
        <taxon>Vertebrata</taxon>
        <taxon>Euteleostomi</taxon>
        <taxon>Actinopterygii</taxon>
        <taxon>Neopterygii</taxon>
        <taxon>Teleostei</taxon>
        <taxon>Neoteleostei</taxon>
        <taxon>Acanthomorphata</taxon>
        <taxon>Gobiaria</taxon>
        <taxon>Gobiiformes</taxon>
        <taxon>Gobioidei</taxon>
        <taxon>Gobiidae</taxon>
        <taxon>Gobiinae</taxon>
        <taxon>Knipowitschia</taxon>
    </lineage>
</organism>
<dbReference type="InterPro" id="IPR042201">
    <property type="entry name" value="FH2_Formin_sf"/>
</dbReference>
<protein>
    <submittedName>
        <fullName evidence="1">Uncharacterized protein</fullName>
    </submittedName>
</protein>
<keyword evidence="2" id="KW-1185">Reference proteome</keyword>
<sequence length="92" mass="10817">MRTFDWDTLPQNSVLGRHNIWTEERPPGDYNLDTQHMEELFSKRQQENKQHLSIRGPSSSTSQVLLPQREHRYYCLRATGTTAPDRAQVLLH</sequence>